<dbReference type="GO" id="GO:0003677">
    <property type="term" value="F:DNA binding"/>
    <property type="evidence" value="ECO:0007669"/>
    <property type="project" value="UniProtKB-UniRule"/>
</dbReference>
<evidence type="ECO:0000256" key="2">
    <source>
        <dbReference type="PROSITE-ProRule" id="PRU00335"/>
    </source>
</evidence>
<dbReference type="InterPro" id="IPR050624">
    <property type="entry name" value="HTH-type_Tx_Regulator"/>
</dbReference>
<evidence type="ECO:0000256" key="1">
    <source>
        <dbReference type="ARBA" id="ARBA00023125"/>
    </source>
</evidence>
<dbReference type="PANTHER" id="PTHR43479:SF11">
    <property type="entry name" value="ACREF_ENVCD OPERON REPRESSOR-RELATED"/>
    <property type="match status" value="1"/>
</dbReference>
<sequence length="218" mass="24755">MEPDTNKKATRGRPVCELKQAEQRTKLILAAKQLLNTKSYSQITIRDIASEASINSAMIKYYFGSKENLFVELIQTIADEQFSQFEGLTEQSQPVYQFILRFGEILQTHPGIVHLLSEEVLNKTTPLAQAFMASFPARVSKFLPLLIQKETGSEDHKKAKLAAFQLITLVVSPYILKTLRQQAWQIDDSEIQGEAWAKDLYQHFIYGLKESDINEVGS</sequence>
<feature type="domain" description="HTH tetR-type" evidence="3">
    <location>
        <begin position="21"/>
        <end position="81"/>
    </location>
</feature>
<dbReference type="SUPFAM" id="SSF46689">
    <property type="entry name" value="Homeodomain-like"/>
    <property type="match status" value="1"/>
</dbReference>
<dbReference type="InterPro" id="IPR009057">
    <property type="entry name" value="Homeodomain-like_sf"/>
</dbReference>
<dbReference type="Gene3D" id="1.10.357.10">
    <property type="entry name" value="Tetracycline Repressor, domain 2"/>
    <property type="match status" value="1"/>
</dbReference>
<gene>
    <name evidence="4" type="ORF">N479_00465</name>
</gene>
<dbReference type="AlphaFoldDB" id="A0A0F6AIW9"/>
<comment type="caution">
    <text evidence="4">The sequence shown here is derived from an EMBL/GenBank/DDBJ whole genome shotgun (WGS) entry which is preliminary data.</text>
</comment>
<dbReference type="PANTHER" id="PTHR43479">
    <property type="entry name" value="ACREF/ENVCD OPERON REPRESSOR-RELATED"/>
    <property type="match status" value="1"/>
</dbReference>
<dbReference type="InterPro" id="IPR001647">
    <property type="entry name" value="HTH_TetR"/>
</dbReference>
<evidence type="ECO:0000313" key="4">
    <source>
        <dbReference type="EMBL" id="KKE85879.1"/>
    </source>
</evidence>
<evidence type="ECO:0000313" key="5">
    <source>
        <dbReference type="Proteomes" id="UP000033434"/>
    </source>
</evidence>
<proteinExistence type="predicted"/>
<dbReference type="EMBL" id="AUXW01000001">
    <property type="protein sequence ID" value="KKE85879.1"/>
    <property type="molecule type" value="Genomic_DNA"/>
</dbReference>
<dbReference type="RefSeq" id="WP_052960801.1">
    <property type="nucleotide sequence ID" value="NZ_AUXW01000001.1"/>
</dbReference>
<protein>
    <recommendedName>
        <fullName evidence="3">HTH tetR-type domain-containing protein</fullName>
    </recommendedName>
</protein>
<evidence type="ECO:0000259" key="3">
    <source>
        <dbReference type="PROSITE" id="PS50977"/>
    </source>
</evidence>
<accession>A0A0F6AIW9</accession>
<dbReference type="PROSITE" id="PS50977">
    <property type="entry name" value="HTH_TETR_2"/>
    <property type="match status" value="1"/>
</dbReference>
<feature type="DNA-binding region" description="H-T-H motif" evidence="2">
    <location>
        <begin position="44"/>
        <end position="63"/>
    </location>
</feature>
<dbReference type="Proteomes" id="UP000033434">
    <property type="component" value="Unassembled WGS sequence"/>
</dbReference>
<keyword evidence="1 2" id="KW-0238">DNA-binding</keyword>
<reference evidence="4 5" key="1">
    <citation type="journal article" date="2015" name="BMC Genomics">
        <title>Genome mining reveals unlocked bioactive potential of marine Gram-negative bacteria.</title>
        <authorList>
            <person name="Machado H."/>
            <person name="Sonnenschein E.C."/>
            <person name="Melchiorsen J."/>
            <person name="Gram L."/>
        </authorList>
    </citation>
    <scope>NUCLEOTIDE SEQUENCE [LARGE SCALE GENOMIC DNA]</scope>
    <source>
        <strain evidence="4 5">S4054</strain>
    </source>
</reference>
<name>A0A0F6AIW9_9GAMM</name>
<organism evidence="4 5">
    <name type="scientific">Pseudoalteromonas luteoviolacea S4054</name>
    <dbReference type="NCBI Taxonomy" id="1129367"/>
    <lineage>
        <taxon>Bacteria</taxon>
        <taxon>Pseudomonadati</taxon>
        <taxon>Pseudomonadota</taxon>
        <taxon>Gammaproteobacteria</taxon>
        <taxon>Alteromonadales</taxon>
        <taxon>Pseudoalteromonadaceae</taxon>
        <taxon>Pseudoalteromonas</taxon>
    </lineage>
</organism>
<dbReference type="PATRIC" id="fig|1129367.4.peg.97"/>
<dbReference type="PRINTS" id="PR00455">
    <property type="entry name" value="HTHTETR"/>
</dbReference>
<dbReference type="Pfam" id="PF00440">
    <property type="entry name" value="TetR_N"/>
    <property type="match status" value="1"/>
</dbReference>